<dbReference type="EMBL" id="AWUW01000110">
    <property type="protein sequence ID" value="ERJ65166.1"/>
    <property type="molecule type" value="Genomic_DNA"/>
</dbReference>
<accession>A0A0E2LPG1</accession>
<gene>
    <name evidence="1" type="ORF">HMPREF1555_01532</name>
</gene>
<dbReference type="HOGENOM" id="CLU_3092097_0_0_10"/>
<name>A0A0E2LPG1_PORGN</name>
<protein>
    <submittedName>
        <fullName evidence="1">Uncharacterized protein</fullName>
    </submittedName>
</protein>
<dbReference type="AlphaFoldDB" id="A0A0E2LPG1"/>
<feature type="non-terminal residue" evidence="1">
    <location>
        <position position="52"/>
    </location>
</feature>
<evidence type="ECO:0000313" key="1">
    <source>
        <dbReference type="EMBL" id="ERJ65166.1"/>
    </source>
</evidence>
<comment type="caution">
    <text evidence="1">The sequence shown here is derived from an EMBL/GenBank/DDBJ whole genome shotgun (WGS) entry which is preliminary data.</text>
</comment>
<organism evidence="1 2">
    <name type="scientific">Porphyromonas gingivalis F0570</name>
    <dbReference type="NCBI Taxonomy" id="1227271"/>
    <lineage>
        <taxon>Bacteria</taxon>
        <taxon>Pseudomonadati</taxon>
        <taxon>Bacteroidota</taxon>
        <taxon>Bacteroidia</taxon>
        <taxon>Bacteroidales</taxon>
        <taxon>Porphyromonadaceae</taxon>
        <taxon>Porphyromonas</taxon>
    </lineage>
</organism>
<reference evidence="1 2" key="1">
    <citation type="submission" date="2013-06" db="EMBL/GenBank/DDBJ databases">
        <authorList>
            <person name="Weinstock G."/>
            <person name="Sodergren E."/>
            <person name="Lobos E.A."/>
            <person name="Fulton L."/>
            <person name="Fulton R."/>
            <person name="Courtney L."/>
            <person name="Fronick C."/>
            <person name="O'Laughlin M."/>
            <person name="Godfrey J."/>
            <person name="Wilson R.M."/>
            <person name="Miner T."/>
            <person name="Farmer C."/>
            <person name="Delehaunty K."/>
            <person name="Cordes M."/>
            <person name="Minx P."/>
            <person name="Tomlinson C."/>
            <person name="Chen J."/>
            <person name="Wollam A."/>
            <person name="Pepin K.H."/>
            <person name="Bhonagiri V."/>
            <person name="Zhang X."/>
            <person name="Warren W."/>
            <person name="Mitreva M."/>
            <person name="Mardis E.R."/>
            <person name="Wilson R.K."/>
        </authorList>
    </citation>
    <scope>NUCLEOTIDE SEQUENCE [LARGE SCALE GENOMIC DNA]</scope>
    <source>
        <strain evidence="1 2">F0570</strain>
    </source>
</reference>
<proteinExistence type="predicted"/>
<dbReference type="Proteomes" id="UP000016630">
    <property type="component" value="Unassembled WGS sequence"/>
</dbReference>
<sequence length="52" mass="5885">MYIEKYISAYAEISPPSWCDKNADAELLGSGGEVFFEDTKALSELLRCFDIF</sequence>
<evidence type="ECO:0000313" key="2">
    <source>
        <dbReference type="Proteomes" id="UP000016630"/>
    </source>
</evidence>